<dbReference type="PANTHER" id="PTHR30136">
    <property type="entry name" value="HELIX-TURN-HELIX TRANSCRIPTIONAL REGULATOR, ICLR FAMILY"/>
    <property type="match status" value="1"/>
</dbReference>
<evidence type="ECO:0000313" key="6">
    <source>
        <dbReference type="EMBL" id="MFC5907530.1"/>
    </source>
</evidence>
<feature type="domain" description="HTH iclR-type" evidence="4">
    <location>
        <begin position="287"/>
        <end position="354"/>
    </location>
</feature>
<dbReference type="NCBIfam" id="TIGR02431">
    <property type="entry name" value="pcaR_pcaU"/>
    <property type="match status" value="1"/>
</dbReference>
<evidence type="ECO:0000259" key="5">
    <source>
        <dbReference type="PROSITE" id="PS51078"/>
    </source>
</evidence>
<dbReference type="Pfam" id="PF09339">
    <property type="entry name" value="HTH_IclR"/>
    <property type="match status" value="2"/>
</dbReference>
<dbReference type="PROSITE" id="PS51078">
    <property type="entry name" value="ICLR_ED"/>
    <property type="match status" value="2"/>
</dbReference>
<gene>
    <name evidence="6" type="ORF">ACFP3V_09885</name>
</gene>
<keyword evidence="3" id="KW-0804">Transcription</keyword>
<dbReference type="InterPro" id="IPR050707">
    <property type="entry name" value="HTH_MetabolicPath_Reg"/>
</dbReference>
<dbReference type="PANTHER" id="PTHR30136:SF34">
    <property type="entry name" value="TRANSCRIPTIONAL REGULATOR"/>
    <property type="match status" value="1"/>
</dbReference>
<dbReference type="SUPFAM" id="SSF55781">
    <property type="entry name" value="GAF domain-like"/>
    <property type="match status" value="2"/>
</dbReference>
<dbReference type="Gene3D" id="3.30.450.40">
    <property type="match status" value="2"/>
</dbReference>
<comment type="caution">
    <text evidence="6">The sequence shown here is derived from an EMBL/GenBank/DDBJ whole genome shotgun (WGS) entry which is preliminary data.</text>
</comment>
<dbReference type="InterPro" id="IPR036390">
    <property type="entry name" value="WH_DNA-bd_sf"/>
</dbReference>
<dbReference type="InterPro" id="IPR005471">
    <property type="entry name" value="Tscrpt_reg_IclR_N"/>
</dbReference>
<keyword evidence="7" id="KW-1185">Reference proteome</keyword>
<reference evidence="7" key="1">
    <citation type="journal article" date="2019" name="Int. J. Syst. Evol. Microbiol.">
        <title>The Global Catalogue of Microorganisms (GCM) 10K type strain sequencing project: providing services to taxonomists for standard genome sequencing and annotation.</title>
        <authorList>
            <consortium name="The Broad Institute Genomics Platform"/>
            <consortium name="The Broad Institute Genome Sequencing Center for Infectious Disease"/>
            <person name="Wu L."/>
            <person name="Ma J."/>
        </authorList>
    </citation>
    <scope>NUCLEOTIDE SEQUENCE [LARGE SCALE GENOMIC DNA]</scope>
    <source>
        <strain evidence="7">JCM 4816</strain>
    </source>
</reference>
<name>A0ABW1FYE6_9ACTN</name>
<keyword evidence="1" id="KW-0805">Transcription regulation</keyword>
<dbReference type="Proteomes" id="UP001596174">
    <property type="component" value="Unassembled WGS sequence"/>
</dbReference>
<protein>
    <submittedName>
        <fullName evidence="6">IclR family transcriptional regulator C-terminal domain-containing protein</fullName>
    </submittedName>
</protein>
<dbReference type="Pfam" id="PF01614">
    <property type="entry name" value="IclR_C"/>
    <property type="match status" value="2"/>
</dbReference>
<dbReference type="InterPro" id="IPR029016">
    <property type="entry name" value="GAF-like_dom_sf"/>
</dbReference>
<evidence type="ECO:0000256" key="2">
    <source>
        <dbReference type="ARBA" id="ARBA00023125"/>
    </source>
</evidence>
<dbReference type="RefSeq" id="WP_380582050.1">
    <property type="nucleotide sequence ID" value="NZ_JBHSQJ010000035.1"/>
</dbReference>
<feature type="domain" description="IclR-ED" evidence="5">
    <location>
        <begin position="72"/>
        <end position="260"/>
    </location>
</feature>
<dbReference type="Gene3D" id="1.10.10.10">
    <property type="entry name" value="Winged helix-like DNA-binding domain superfamily/Winged helix DNA-binding domain"/>
    <property type="match status" value="2"/>
</dbReference>
<proteinExistence type="predicted"/>
<dbReference type="SUPFAM" id="SSF46785">
    <property type="entry name" value="Winged helix' DNA-binding domain"/>
    <property type="match status" value="2"/>
</dbReference>
<evidence type="ECO:0000256" key="1">
    <source>
        <dbReference type="ARBA" id="ARBA00023015"/>
    </source>
</evidence>
<sequence length="542" mass="56970">MPPRATDASVGPLERGLAVLHALAHTSDGRMRASDLAKATGLARSPVDRIATTLERLGLVRVTDRELALTPQLLAIGTAYLRGSGLPAALGPLAATLADDLDESVSVAVPDGDAVRFVVQHTRRRALSVAFRIGDALPADRCAPGPLFAADWTDDEFAAWLRRTPDDFPAVPPSRTPRPAESDFRARAAEAAARGWSADDQLIEPGLVALAVPVRDGGSRVVAALSAVSHTSRHTVDQLREFALDPLRATAARMTEALAAISATPTAAAPTGDRTADAKRELGPEYLQSLARGLSVMASLGGSPGGMTLSAVAQATGLPRATARRSLLTLEQLGYVAADGRLFRPLPRVLDLGYPLLSRLSLGEIAQPHLADLVDRVHESASVAVLDGPDIRYVARAATGRIMSVNISIGTRFPAHATSMGRVLLAGLPQPDRDAWLAGRELRALTPATLTDPDRLRSALDRAASDGFALVDQELEEGLRSLAVPVRDARGRVVAAVNVSLHAARTGADRARTEILPELRATAARITADVAAVSATQPLALD</sequence>
<dbReference type="PROSITE" id="PS51077">
    <property type="entry name" value="HTH_ICLR"/>
    <property type="match status" value="2"/>
</dbReference>
<organism evidence="6 7">
    <name type="scientific">Streptacidiphilus monticola</name>
    <dbReference type="NCBI Taxonomy" id="2161674"/>
    <lineage>
        <taxon>Bacteria</taxon>
        <taxon>Bacillati</taxon>
        <taxon>Actinomycetota</taxon>
        <taxon>Actinomycetes</taxon>
        <taxon>Kitasatosporales</taxon>
        <taxon>Streptomycetaceae</taxon>
        <taxon>Streptacidiphilus</taxon>
    </lineage>
</organism>
<accession>A0ABW1FYE6</accession>
<evidence type="ECO:0000259" key="4">
    <source>
        <dbReference type="PROSITE" id="PS51077"/>
    </source>
</evidence>
<keyword evidence="2" id="KW-0238">DNA-binding</keyword>
<feature type="domain" description="IclR-ED" evidence="5">
    <location>
        <begin position="348"/>
        <end position="532"/>
    </location>
</feature>
<evidence type="ECO:0000313" key="7">
    <source>
        <dbReference type="Proteomes" id="UP001596174"/>
    </source>
</evidence>
<dbReference type="InterPro" id="IPR014757">
    <property type="entry name" value="Tscrpt_reg_IclR_C"/>
</dbReference>
<dbReference type="EMBL" id="JBHSQJ010000035">
    <property type="protein sequence ID" value="MFC5907530.1"/>
    <property type="molecule type" value="Genomic_DNA"/>
</dbReference>
<feature type="domain" description="HTH iclR-type" evidence="4">
    <location>
        <begin position="10"/>
        <end position="71"/>
    </location>
</feature>
<dbReference type="InterPro" id="IPR012794">
    <property type="entry name" value="PcaR_PcaU"/>
</dbReference>
<dbReference type="InterPro" id="IPR036388">
    <property type="entry name" value="WH-like_DNA-bd_sf"/>
</dbReference>
<dbReference type="SMART" id="SM00346">
    <property type="entry name" value="HTH_ICLR"/>
    <property type="match status" value="2"/>
</dbReference>
<evidence type="ECO:0000256" key="3">
    <source>
        <dbReference type="ARBA" id="ARBA00023163"/>
    </source>
</evidence>